<evidence type="ECO:0000256" key="5">
    <source>
        <dbReference type="ARBA" id="ARBA00023136"/>
    </source>
</evidence>
<proteinExistence type="predicted"/>
<dbReference type="Pfam" id="PF03772">
    <property type="entry name" value="Competence"/>
    <property type="match status" value="1"/>
</dbReference>
<reference evidence="8 10" key="2">
    <citation type="submission" date="2020-11" db="EMBL/GenBank/DDBJ databases">
        <authorList>
            <consortium name="Pathogen Informatics"/>
        </authorList>
    </citation>
    <scope>NUCLEOTIDE SEQUENCE [LARGE SCALE GENOMIC DNA]</scope>
    <source>
        <strain evidence="8 10">NCTC12218</strain>
    </source>
</reference>
<evidence type="ECO:0000256" key="3">
    <source>
        <dbReference type="ARBA" id="ARBA00022692"/>
    </source>
</evidence>
<dbReference type="InterPro" id="IPR004797">
    <property type="entry name" value="Competence_ComEC/Rec2"/>
</dbReference>
<dbReference type="PANTHER" id="PTHR30619">
    <property type="entry name" value="DNA INTERNALIZATION/COMPETENCE PROTEIN COMEC/REC2"/>
    <property type="match status" value="1"/>
</dbReference>
<feature type="transmembrane region" description="Helical" evidence="6">
    <location>
        <begin position="334"/>
        <end position="353"/>
    </location>
</feature>
<feature type="transmembrane region" description="Helical" evidence="6">
    <location>
        <begin position="308"/>
        <end position="325"/>
    </location>
</feature>
<feature type="transmembrane region" description="Helical" evidence="6">
    <location>
        <begin position="455"/>
        <end position="473"/>
    </location>
</feature>
<evidence type="ECO:0000256" key="2">
    <source>
        <dbReference type="ARBA" id="ARBA00022475"/>
    </source>
</evidence>
<feature type="domain" description="Metallo-beta-lactamase" evidence="7">
    <location>
        <begin position="487"/>
        <end position="693"/>
    </location>
</feature>
<evidence type="ECO:0000313" key="10">
    <source>
        <dbReference type="Proteomes" id="UP000264146"/>
    </source>
</evidence>
<feature type="transmembrane region" description="Helical" evidence="6">
    <location>
        <begin position="396"/>
        <end position="414"/>
    </location>
</feature>
<feature type="transmembrane region" description="Helical" evidence="6">
    <location>
        <begin position="13"/>
        <end position="33"/>
    </location>
</feature>
<dbReference type="InterPro" id="IPR036866">
    <property type="entry name" value="RibonucZ/Hydroxyglut_hydro"/>
</dbReference>
<dbReference type="SMART" id="SM00849">
    <property type="entry name" value="Lactamase_B"/>
    <property type="match status" value="1"/>
</dbReference>
<feature type="transmembrane region" description="Helical" evidence="6">
    <location>
        <begin position="283"/>
        <end position="302"/>
    </location>
</feature>
<accession>A0A7Z7VX67</accession>
<dbReference type="SUPFAM" id="SSF56281">
    <property type="entry name" value="Metallo-hydrolase/oxidoreductase"/>
    <property type="match status" value="1"/>
</dbReference>
<gene>
    <name evidence="9" type="ORF">NCTC12218_01264</name>
</gene>
<keyword evidence="3 6" id="KW-0812">Transmembrane</keyword>
<dbReference type="Gene3D" id="3.60.15.10">
    <property type="entry name" value="Ribonuclease Z/Hydroxyacylglutathione hydrolase-like"/>
    <property type="match status" value="1"/>
</dbReference>
<reference evidence="9" key="1">
    <citation type="submission" date="2018-06" db="EMBL/GenBank/DDBJ databases">
        <authorList>
            <consortium name="Pathogen Informatics"/>
            <person name="Doyle S."/>
        </authorList>
    </citation>
    <scope>NUCLEOTIDE SEQUENCE [LARGE SCALE GENOMIC DNA]</scope>
    <source>
        <strain evidence="9">NCTC12218</strain>
    </source>
</reference>
<evidence type="ECO:0000256" key="6">
    <source>
        <dbReference type="SAM" id="Phobius"/>
    </source>
</evidence>
<dbReference type="GO" id="GO:0005886">
    <property type="term" value="C:plasma membrane"/>
    <property type="evidence" value="ECO:0007669"/>
    <property type="project" value="UniProtKB-SubCell"/>
</dbReference>
<name>A0A7Z7VX67_STASC</name>
<dbReference type="Proteomes" id="UP000264146">
    <property type="component" value="Chromosome"/>
</dbReference>
<feature type="transmembrane region" description="Helical" evidence="6">
    <location>
        <begin position="215"/>
        <end position="235"/>
    </location>
</feature>
<keyword evidence="5 6" id="KW-0472">Membrane</keyword>
<evidence type="ECO:0000313" key="9">
    <source>
        <dbReference type="EMBL" id="SUM88676.1"/>
    </source>
</evidence>
<dbReference type="CDD" id="cd07731">
    <property type="entry name" value="ComA-like_MBL-fold"/>
    <property type="match status" value="1"/>
</dbReference>
<dbReference type="InterPro" id="IPR001279">
    <property type="entry name" value="Metallo-B-lactamas"/>
</dbReference>
<dbReference type="GO" id="GO:0030420">
    <property type="term" value="P:establishment of competence for transformation"/>
    <property type="evidence" value="ECO:0007669"/>
    <property type="project" value="InterPro"/>
</dbReference>
<dbReference type="NCBIfam" id="TIGR00360">
    <property type="entry name" value="ComEC_N-term"/>
    <property type="match status" value="1"/>
</dbReference>
<sequence length="744" mass="85163">MTYLLLCYIIGQIAYHHLMTALFLLFIILITMYRKRKSKLLMVTSLLIVSIGFGIEKKQHAPLEHIQSSYTQQSNEEKNVLIHFSSLPSVKEGLLTANISDFNKQLVLKAPFKTKINLPNANFFLNHACPVKGIYHDPQHLSQLEVLFVKKIDFNRCIRMQPKFKDYIMYARNSLIERIRAHHFIGQGEILAIATGSTDDMSSDKKSRARGLGISHLYAISGTHVNILIAFFYMFTKRLPIPIYVIESLLLLFLPLFLMFVNASPSAQRAVLMTMLILILSKYFHFTSIQALACVYIFMSFLNFQYHYHLGFIYSFLISSVLILMKDLLNKYQFAYSLILASVISIVAVLPINYLQFNEIQWQGIISNIIFIPLYSFVIIPFSFIVGLCALIYPSLLFLFKPLSIIIFTIQNFILKGLQPLTQYHFPIADFGEVGFLMITIVTFILLYFLSNEKYLMFFLAAVSFLFIATHLHPNYPNQMTILDVGQGDAILFQNKNGKTLLIDTGGVAEHGSMKKRNYNITEKSTYPLFKKRGIHHVDYLIITHDHSDHLGELAQISKYIKIKNIIINPSHFNQEKLQWIQNIAKSQHTKLLSYKDISFIDLGAFKFTLLDTNIENSADPNEHSIITLASIDQTHILLMGDATEKNELKLLANYRLPKIQILKVGHHGSQTSSSTTFINEIRPQIALISAGRNNVYHLPHPTTIQKLRAIHAKVYNTADNHHINIEFNDKGKTSYQIHTEKAS</sequence>
<dbReference type="Pfam" id="PF00753">
    <property type="entry name" value="Lactamase_B"/>
    <property type="match status" value="1"/>
</dbReference>
<feature type="transmembrane region" description="Helical" evidence="6">
    <location>
        <begin position="365"/>
        <end position="389"/>
    </location>
</feature>
<evidence type="ECO:0000256" key="4">
    <source>
        <dbReference type="ARBA" id="ARBA00022989"/>
    </source>
</evidence>
<feature type="transmembrane region" description="Helical" evidence="6">
    <location>
        <begin position="434"/>
        <end position="450"/>
    </location>
</feature>
<evidence type="ECO:0000259" key="7">
    <source>
        <dbReference type="SMART" id="SM00849"/>
    </source>
</evidence>
<dbReference type="AlphaFoldDB" id="A0A7Z7VX67"/>
<evidence type="ECO:0000256" key="1">
    <source>
        <dbReference type="ARBA" id="ARBA00004651"/>
    </source>
</evidence>
<protein>
    <submittedName>
        <fullName evidence="9">Late competence protein ComEC, DNA transport</fullName>
    </submittedName>
</protein>
<dbReference type="InterPro" id="IPR004477">
    <property type="entry name" value="ComEC_N"/>
</dbReference>
<dbReference type="NCBIfam" id="TIGR00361">
    <property type="entry name" value="ComEC_Rec2"/>
    <property type="match status" value="1"/>
</dbReference>
<comment type="subcellular location">
    <subcellularLocation>
        <location evidence="1">Cell membrane</location>
        <topology evidence="1">Multi-pass membrane protein</topology>
    </subcellularLocation>
</comment>
<dbReference type="InterPro" id="IPR052159">
    <property type="entry name" value="Competence_DNA_uptake"/>
</dbReference>
<keyword evidence="4 6" id="KW-1133">Transmembrane helix</keyword>
<dbReference type="InterPro" id="IPR035681">
    <property type="entry name" value="ComA-like_MBL"/>
</dbReference>
<organism evidence="9">
    <name type="scientific">Staphylococcus schleiferi</name>
    <dbReference type="NCBI Taxonomy" id="1295"/>
    <lineage>
        <taxon>Bacteria</taxon>
        <taxon>Bacillati</taxon>
        <taxon>Bacillota</taxon>
        <taxon>Bacilli</taxon>
        <taxon>Bacillales</taxon>
        <taxon>Staphylococcaceae</taxon>
        <taxon>Staphylococcus</taxon>
    </lineage>
</organism>
<dbReference type="EMBL" id="LR962863">
    <property type="protein sequence ID" value="CAD7359607.1"/>
    <property type="molecule type" value="Genomic_DNA"/>
</dbReference>
<keyword evidence="2" id="KW-1003">Cell membrane</keyword>
<dbReference type="PANTHER" id="PTHR30619:SF1">
    <property type="entry name" value="RECOMBINATION PROTEIN 2"/>
    <property type="match status" value="1"/>
</dbReference>
<evidence type="ECO:0000313" key="8">
    <source>
        <dbReference type="EMBL" id="CAD7359607.1"/>
    </source>
</evidence>
<feature type="transmembrane region" description="Helical" evidence="6">
    <location>
        <begin position="241"/>
        <end position="262"/>
    </location>
</feature>
<dbReference type="EMBL" id="UHEF01000001">
    <property type="protein sequence ID" value="SUM88676.1"/>
    <property type="molecule type" value="Genomic_DNA"/>
</dbReference>